<dbReference type="SUPFAM" id="SSF64182">
    <property type="entry name" value="DHH phosphoesterases"/>
    <property type="match status" value="1"/>
</dbReference>
<proteinExistence type="predicted"/>
<keyword evidence="2" id="KW-1185">Reference proteome</keyword>
<dbReference type="AlphaFoldDB" id="A0A5N5KX40"/>
<sequence>MVGYIEQIDLSYFDLSGCLKLVLVNGHRLPTRQEALKEAAVEVFNCRKGESVYSLAIASAQDCPCCFLIAEKFFLTSPELLAGQGFSRLLLAGILMDTGYLTSPHCTTKDKYKARIQYEISVLMNDQIKSFFFGSSIRMR</sequence>
<organism evidence="1 2">
    <name type="scientific">Salix brachista</name>
    <dbReference type="NCBI Taxonomy" id="2182728"/>
    <lineage>
        <taxon>Eukaryota</taxon>
        <taxon>Viridiplantae</taxon>
        <taxon>Streptophyta</taxon>
        <taxon>Embryophyta</taxon>
        <taxon>Tracheophyta</taxon>
        <taxon>Spermatophyta</taxon>
        <taxon>Magnoliopsida</taxon>
        <taxon>eudicotyledons</taxon>
        <taxon>Gunneridae</taxon>
        <taxon>Pentapetalae</taxon>
        <taxon>rosids</taxon>
        <taxon>fabids</taxon>
        <taxon>Malpighiales</taxon>
        <taxon>Salicaceae</taxon>
        <taxon>Saliceae</taxon>
        <taxon>Salix</taxon>
    </lineage>
</organism>
<dbReference type="PANTHER" id="PTHR12112:SF52">
    <property type="entry name" value="DHHA2 DOMAIN-CONTAINING PROTEIN"/>
    <property type="match status" value="1"/>
</dbReference>
<evidence type="ECO:0000313" key="1">
    <source>
        <dbReference type="EMBL" id="KAB5535014.1"/>
    </source>
</evidence>
<dbReference type="PANTHER" id="PTHR12112">
    <property type="entry name" value="BNIP - RELATED"/>
    <property type="match status" value="1"/>
</dbReference>
<protein>
    <submittedName>
        <fullName evidence="1">Uncharacterized protein</fullName>
    </submittedName>
</protein>
<dbReference type="Proteomes" id="UP000326939">
    <property type="component" value="Chromosome 11"/>
</dbReference>
<dbReference type="GO" id="GO:0005737">
    <property type="term" value="C:cytoplasm"/>
    <property type="evidence" value="ECO:0007669"/>
    <property type="project" value="TreeGrafter"/>
</dbReference>
<comment type="caution">
    <text evidence="1">The sequence shown here is derived from an EMBL/GenBank/DDBJ whole genome shotgun (WGS) entry which is preliminary data.</text>
</comment>
<dbReference type="InterPro" id="IPR038763">
    <property type="entry name" value="DHH_sf"/>
</dbReference>
<evidence type="ECO:0000313" key="2">
    <source>
        <dbReference type="Proteomes" id="UP000326939"/>
    </source>
</evidence>
<gene>
    <name evidence="1" type="ORF">DKX38_018100</name>
</gene>
<dbReference type="GO" id="GO:0004309">
    <property type="term" value="F:exopolyphosphatase activity"/>
    <property type="evidence" value="ECO:0007669"/>
    <property type="project" value="TreeGrafter"/>
</dbReference>
<name>A0A5N5KX40_9ROSI</name>
<reference evidence="2" key="1">
    <citation type="journal article" date="2019" name="Gigascience">
        <title>De novo genome assembly of the endangered Acer yangbiense, a plant species with extremely small populations endemic to Yunnan Province, China.</title>
        <authorList>
            <person name="Yang J."/>
            <person name="Wariss H.M."/>
            <person name="Tao L."/>
            <person name="Zhang R."/>
            <person name="Yun Q."/>
            <person name="Hollingsworth P."/>
            <person name="Dao Z."/>
            <person name="Luo G."/>
            <person name="Guo H."/>
            <person name="Ma Y."/>
            <person name="Sun W."/>
        </authorList>
    </citation>
    <scope>NUCLEOTIDE SEQUENCE [LARGE SCALE GENOMIC DNA]</scope>
    <source>
        <strain evidence="2">cv. br00</strain>
    </source>
</reference>
<accession>A0A5N5KX40</accession>
<dbReference type="Gene3D" id="3.90.1640.10">
    <property type="entry name" value="inorganic pyrophosphatase (n-terminal core)"/>
    <property type="match status" value="1"/>
</dbReference>
<dbReference type="EMBL" id="VDCV01000011">
    <property type="protein sequence ID" value="KAB5535014.1"/>
    <property type="molecule type" value="Genomic_DNA"/>
</dbReference>